<dbReference type="InterPro" id="IPR000383">
    <property type="entry name" value="Xaa-Pro-like_dom"/>
</dbReference>
<evidence type="ECO:0000256" key="6">
    <source>
        <dbReference type="ARBA" id="ARBA00022801"/>
    </source>
</evidence>
<evidence type="ECO:0000256" key="5">
    <source>
        <dbReference type="ARBA" id="ARBA00022670"/>
    </source>
</evidence>
<reference evidence="11" key="2">
    <citation type="submission" date="2020-09" db="EMBL/GenBank/DDBJ databases">
        <authorList>
            <person name="Sun Q."/>
            <person name="Ohkuma M."/>
        </authorList>
    </citation>
    <scope>NUCLEOTIDE SEQUENCE</scope>
    <source>
        <strain evidence="11">JCM 3090</strain>
    </source>
</reference>
<dbReference type="SUPFAM" id="SSF49785">
    <property type="entry name" value="Galactose-binding domain-like"/>
    <property type="match status" value="1"/>
</dbReference>
<dbReference type="EC" id="3.4.14.11" evidence="3"/>
<accession>A0A8J3F9F6</accession>
<proteinExistence type="inferred from homology"/>
<feature type="signal peptide" evidence="9">
    <location>
        <begin position="1"/>
        <end position="25"/>
    </location>
</feature>
<evidence type="ECO:0000256" key="1">
    <source>
        <dbReference type="ARBA" id="ARBA00000123"/>
    </source>
</evidence>
<name>A0A8J3F9F6_9ACTN</name>
<dbReference type="InterPro" id="IPR008252">
    <property type="entry name" value="Pept_S15_Xpro"/>
</dbReference>
<dbReference type="Gene3D" id="2.60.120.260">
    <property type="entry name" value="Galactose-binding domain-like"/>
    <property type="match status" value="1"/>
</dbReference>
<organism evidence="11 12">
    <name type="scientific">Pilimelia anulata</name>
    <dbReference type="NCBI Taxonomy" id="53371"/>
    <lineage>
        <taxon>Bacteria</taxon>
        <taxon>Bacillati</taxon>
        <taxon>Actinomycetota</taxon>
        <taxon>Actinomycetes</taxon>
        <taxon>Micromonosporales</taxon>
        <taxon>Micromonosporaceae</taxon>
        <taxon>Pilimelia</taxon>
    </lineage>
</organism>
<gene>
    <name evidence="11" type="primary">pepX</name>
    <name evidence="11" type="ORF">GCM10010123_28610</name>
</gene>
<dbReference type="PRINTS" id="PR00923">
    <property type="entry name" value="LACTOPTASE"/>
</dbReference>
<dbReference type="AlphaFoldDB" id="A0A8J3F9F6"/>
<evidence type="ECO:0000256" key="3">
    <source>
        <dbReference type="ARBA" id="ARBA00012463"/>
    </source>
</evidence>
<comment type="caution">
    <text evidence="11">The sequence shown here is derived from an EMBL/GenBank/DDBJ whole genome shotgun (WGS) entry which is preliminary data.</text>
</comment>
<keyword evidence="4" id="KW-0031">Aminopeptidase</keyword>
<keyword evidence="12" id="KW-1185">Reference proteome</keyword>
<evidence type="ECO:0000256" key="4">
    <source>
        <dbReference type="ARBA" id="ARBA00022438"/>
    </source>
</evidence>
<dbReference type="NCBIfam" id="NF003780">
    <property type="entry name" value="PRK05371.1-1"/>
    <property type="match status" value="1"/>
</dbReference>
<reference evidence="11" key="1">
    <citation type="journal article" date="2014" name="Int. J. Syst. Evol. Microbiol.">
        <title>Complete genome sequence of Corynebacterium casei LMG S-19264T (=DSM 44701T), isolated from a smear-ripened cheese.</title>
        <authorList>
            <consortium name="US DOE Joint Genome Institute (JGI-PGF)"/>
            <person name="Walter F."/>
            <person name="Albersmeier A."/>
            <person name="Kalinowski J."/>
            <person name="Ruckert C."/>
        </authorList>
    </citation>
    <scope>NUCLEOTIDE SEQUENCE</scope>
    <source>
        <strain evidence="11">JCM 3090</strain>
    </source>
</reference>
<dbReference type="GO" id="GO:0006508">
    <property type="term" value="P:proteolysis"/>
    <property type="evidence" value="ECO:0007669"/>
    <property type="project" value="UniProtKB-KW"/>
</dbReference>
<dbReference type="GO" id="GO:0008239">
    <property type="term" value="F:dipeptidyl-peptidase activity"/>
    <property type="evidence" value="ECO:0007669"/>
    <property type="project" value="UniProtKB-EC"/>
</dbReference>
<dbReference type="Gene3D" id="3.40.50.1820">
    <property type="entry name" value="alpha/beta hydrolase"/>
    <property type="match status" value="2"/>
</dbReference>
<dbReference type="InterPro" id="IPR029058">
    <property type="entry name" value="AB_hydrolase_fold"/>
</dbReference>
<dbReference type="Pfam" id="PF02129">
    <property type="entry name" value="Peptidase_S15"/>
    <property type="match status" value="1"/>
</dbReference>
<protein>
    <recommendedName>
        <fullName evidence="3">Xaa-Pro dipeptidyl-peptidase</fullName>
        <ecNumber evidence="3">3.4.14.11</ecNumber>
    </recommendedName>
    <alternativeName>
        <fullName evidence="8">X-prolyl-dipeptidyl aminopeptidase</fullName>
    </alternativeName>
</protein>
<evidence type="ECO:0000256" key="9">
    <source>
        <dbReference type="SAM" id="SignalP"/>
    </source>
</evidence>
<dbReference type="RefSeq" id="WP_189170611.1">
    <property type="nucleotide sequence ID" value="NZ_BMQB01000005.1"/>
</dbReference>
<feature type="domain" description="Xaa-Pro dipeptidyl-peptidase C-terminal" evidence="10">
    <location>
        <begin position="359"/>
        <end position="608"/>
    </location>
</feature>
<dbReference type="GO" id="GO:0008236">
    <property type="term" value="F:serine-type peptidase activity"/>
    <property type="evidence" value="ECO:0007669"/>
    <property type="project" value="UniProtKB-KW"/>
</dbReference>
<evidence type="ECO:0000313" key="12">
    <source>
        <dbReference type="Proteomes" id="UP000649739"/>
    </source>
</evidence>
<dbReference type="EMBL" id="BMQB01000005">
    <property type="protein sequence ID" value="GGJ96892.1"/>
    <property type="molecule type" value="Genomic_DNA"/>
</dbReference>
<evidence type="ECO:0000259" key="10">
    <source>
        <dbReference type="SMART" id="SM00939"/>
    </source>
</evidence>
<dbReference type="InterPro" id="IPR008979">
    <property type="entry name" value="Galactose-bd-like_sf"/>
</dbReference>
<dbReference type="Proteomes" id="UP000649739">
    <property type="component" value="Unassembled WGS sequence"/>
</dbReference>
<dbReference type="SUPFAM" id="SSF53474">
    <property type="entry name" value="alpha/beta-Hydrolases"/>
    <property type="match status" value="1"/>
</dbReference>
<keyword evidence="7" id="KW-0720">Serine protease</keyword>
<evidence type="ECO:0000313" key="11">
    <source>
        <dbReference type="EMBL" id="GGJ96892.1"/>
    </source>
</evidence>
<comment type="similarity">
    <text evidence="2">Belongs to the peptidase S15 family.</text>
</comment>
<dbReference type="SMART" id="SM00939">
    <property type="entry name" value="PepX_C"/>
    <property type="match status" value="1"/>
</dbReference>
<dbReference type="Pfam" id="PF08530">
    <property type="entry name" value="PepX_C"/>
    <property type="match status" value="1"/>
</dbReference>
<sequence length="612" mass="66177">MSSVRSLVAVLCAAALCAPALPAAAAAPAPRGTEPTYEYKDAIREQLTVETPVDSDADGVRDRVAVRVIRPRTAPGVRVPVIFQPSPYYAGLLDIPNHDDIDRGAGDPAGPPARERRDETILFGGYLDNYFVPRGYAVVFADSLGTGGSTGCPTSGGRNETVGMRSVIDWLNGRAKGAAPDGSPASAAWSTGRTGMIGVSYNGTLPNAVAATGVEGLATIVPIAAISNWYDYYRSGGGVVAPGGFLGEDADILARAVLTRKQPEKCAAVIADLTRRQDRRTGDVNAFWHDRDYVRFAGNVRASVLLVHGLNDWNVRVGQVGPWWAALAEHRVPRKVWLTQGNHSSPFDVRRAEWLRTLHRWFDCWLYGIDNGIMREPRAAVETRPGTWTEAADWPVPGVRPEALPLDGSGGALRLPPGQAARAFTDDPGRTADSLVATEIGGDPGRLQFLSDRLAAPVRYSGDGRVRVRARFTGASPFLTALLVDYGTDTRFAGIQRSPTELDCVAPGIPEDPGCFARASYRLAETPYKIVSRGWVDVRNRHGLWADKSVQQGKFYDLTVPLQTQDHVFGAGHRVGLVLISTDREHTLRYRAGTVVEVDERFSTAHLPLKIG</sequence>
<comment type="catalytic activity">
    <reaction evidence="1">
        <text>Hydrolyzes Xaa-Pro-|- bonds to release unblocked, N-terminal dipeptides from substrates including Ala-Pro-|-p-nitroanilide and (sequentially) Tyr-Pro-|-Phe-Pro-|-Gly-Pro-|-Ile.</text>
        <dbReference type="EC" id="3.4.14.11"/>
    </reaction>
</comment>
<evidence type="ECO:0000256" key="7">
    <source>
        <dbReference type="ARBA" id="ARBA00022825"/>
    </source>
</evidence>
<evidence type="ECO:0000256" key="8">
    <source>
        <dbReference type="ARBA" id="ARBA00030045"/>
    </source>
</evidence>
<dbReference type="InterPro" id="IPR013736">
    <property type="entry name" value="Xaa-Pro_dipept_C"/>
</dbReference>
<evidence type="ECO:0000256" key="2">
    <source>
        <dbReference type="ARBA" id="ARBA00010819"/>
    </source>
</evidence>
<keyword evidence="9" id="KW-0732">Signal</keyword>
<keyword evidence="5" id="KW-0645">Protease</keyword>
<keyword evidence="6" id="KW-0378">Hydrolase</keyword>
<dbReference type="GO" id="GO:0004177">
    <property type="term" value="F:aminopeptidase activity"/>
    <property type="evidence" value="ECO:0007669"/>
    <property type="project" value="UniProtKB-KW"/>
</dbReference>
<feature type="chain" id="PRO_5038889665" description="Xaa-Pro dipeptidyl-peptidase" evidence="9">
    <location>
        <begin position="26"/>
        <end position="612"/>
    </location>
</feature>